<dbReference type="InterPro" id="IPR029063">
    <property type="entry name" value="SAM-dependent_MTases_sf"/>
</dbReference>
<dbReference type="Proteomes" id="UP001500893">
    <property type="component" value="Unassembled WGS sequence"/>
</dbReference>
<gene>
    <name evidence="2" type="ORF">GCM10010521_42710</name>
</gene>
<dbReference type="SUPFAM" id="SSF53335">
    <property type="entry name" value="S-adenosyl-L-methionine-dependent methyltransferases"/>
    <property type="match status" value="1"/>
</dbReference>
<dbReference type="InterPro" id="IPR013216">
    <property type="entry name" value="Methyltransf_11"/>
</dbReference>
<protein>
    <submittedName>
        <fullName evidence="2">Class I SAM-dependent methyltransferase</fullName>
    </submittedName>
</protein>
<organism evidence="2 3">
    <name type="scientific">Streptomyces rameus</name>
    <dbReference type="NCBI Taxonomy" id="68261"/>
    <lineage>
        <taxon>Bacteria</taxon>
        <taxon>Bacillati</taxon>
        <taxon>Actinomycetota</taxon>
        <taxon>Actinomycetes</taxon>
        <taxon>Kitasatosporales</taxon>
        <taxon>Streptomycetaceae</taxon>
        <taxon>Streptomyces</taxon>
    </lineage>
</organism>
<dbReference type="Pfam" id="PF08241">
    <property type="entry name" value="Methyltransf_11"/>
    <property type="match status" value="1"/>
</dbReference>
<dbReference type="GO" id="GO:0008168">
    <property type="term" value="F:methyltransferase activity"/>
    <property type="evidence" value="ECO:0007669"/>
    <property type="project" value="UniProtKB-KW"/>
</dbReference>
<keyword evidence="2" id="KW-0489">Methyltransferase</keyword>
<accession>A0ABP6NJL8</accession>
<evidence type="ECO:0000313" key="3">
    <source>
        <dbReference type="Proteomes" id="UP001500893"/>
    </source>
</evidence>
<dbReference type="EMBL" id="BAAAVM010000057">
    <property type="protein sequence ID" value="GAA3150512.1"/>
    <property type="molecule type" value="Genomic_DNA"/>
</dbReference>
<keyword evidence="2" id="KW-0808">Transferase</keyword>
<dbReference type="PANTHER" id="PTHR43591">
    <property type="entry name" value="METHYLTRANSFERASE"/>
    <property type="match status" value="1"/>
</dbReference>
<comment type="caution">
    <text evidence="2">The sequence shown here is derived from an EMBL/GenBank/DDBJ whole genome shotgun (WGS) entry which is preliminary data.</text>
</comment>
<dbReference type="GO" id="GO:0032259">
    <property type="term" value="P:methylation"/>
    <property type="evidence" value="ECO:0007669"/>
    <property type="project" value="UniProtKB-KW"/>
</dbReference>
<dbReference type="Gene3D" id="3.40.50.150">
    <property type="entry name" value="Vaccinia Virus protein VP39"/>
    <property type="match status" value="1"/>
</dbReference>
<evidence type="ECO:0000259" key="1">
    <source>
        <dbReference type="Pfam" id="PF08241"/>
    </source>
</evidence>
<dbReference type="CDD" id="cd02440">
    <property type="entry name" value="AdoMet_MTases"/>
    <property type="match status" value="1"/>
</dbReference>
<dbReference type="RefSeq" id="WP_345054347.1">
    <property type="nucleotide sequence ID" value="NZ_BAAAVM010000057.1"/>
</dbReference>
<evidence type="ECO:0000313" key="2">
    <source>
        <dbReference type="EMBL" id="GAA3150512.1"/>
    </source>
</evidence>
<reference evidence="3" key="1">
    <citation type="journal article" date="2019" name="Int. J. Syst. Evol. Microbiol.">
        <title>The Global Catalogue of Microorganisms (GCM) 10K type strain sequencing project: providing services to taxonomists for standard genome sequencing and annotation.</title>
        <authorList>
            <consortium name="The Broad Institute Genomics Platform"/>
            <consortium name="The Broad Institute Genome Sequencing Center for Infectious Disease"/>
            <person name="Wu L."/>
            <person name="Ma J."/>
        </authorList>
    </citation>
    <scope>NUCLEOTIDE SEQUENCE [LARGE SCALE GENOMIC DNA]</scope>
    <source>
        <strain evidence="3">JCM 11574</strain>
    </source>
</reference>
<keyword evidence="3" id="KW-1185">Reference proteome</keyword>
<name>A0ABP6NJL8_9ACTN</name>
<feature type="domain" description="Methyltransferase type 11" evidence="1">
    <location>
        <begin position="52"/>
        <end position="149"/>
    </location>
</feature>
<sequence length="285" mass="29984">MAGLANTEQAQAWNGYEGRHWAEHQDRYDAVNAGFNEPLLTAAAIRPGEHVLDVGCGNGQTTRLAARRARPGRVLGIDLSGPMLARAGDAAAREGDGNASFVQGDAQVHPLPEGRFDVVLSRFGTMFFADPVAAFGNLARALRPGGRLAVLALRRMSEGELGPVLAAFAQAVTTEPAGRDAAGFAPVSLADPGTVSEVLGEAGFAGVRTTPVEADQYWGRDAGDAAEFLASWGPLRHRLTARPEHTGRAVQALRAAFARHEGSDGVRLRGAALLIQAVRPVSPDR</sequence>
<proteinExistence type="predicted"/>